<proteinExistence type="predicted"/>
<dbReference type="Proteomes" id="UP000769528">
    <property type="component" value="Unassembled WGS sequence"/>
</dbReference>
<sequence>MPSSISYLRVSPSLVAQFQFQLIKSSLISNLQYESVIPASETKSHSSLIRLNKAINVRISSIQMKLILNIFKEDIIQFLKIWDLKVLNELSDNKLRREVKGNDIFTKELNKKGYIIKFQAKYETFTKLFEQFQIHDFIIIRQPSEIGVSSNSKNSYHQDEIRILREDDDDLQIPEEDDAIPEEEDIKPIQRFEYKKFKLLRGLRIQVLKVPN</sequence>
<protein>
    <submittedName>
        <fullName evidence="1">Uncharacterized protein</fullName>
    </submittedName>
</protein>
<comment type="caution">
    <text evidence="1">The sequence shown here is derived from an EMBL/GenBank/DDBJ whole genome shotgun (WGS) entry which is preliminary data.</text>
</comment>
<name>A0A9P8T5K2_9ASCO</name>
<keyword evidence="2" id="KW-1185">Reference proteome</keyword>
<dbReference type="EMBL" id="JAEUBF010001445">
    <property type="protein sequence ID" value="KAH3666394.1"/>
    <property type="molecule type" value="Genomic_DNA"/>
</dbReference>
<evidence type="ECO:0000313" key="2">
    <source>
        <dbReference type="Proteomes" id="UP000769528"/>
    </source>
</evidence>
<organism evidence="1 2">
    <name type="scientific">Wickerhamomyces mucosus</name>
    <dbReference type="NCBI Taxonomy" id="1378264"/>
    <lineage>
        <taxon>Eukaryota</taxon>
        <taxon>Fungi</taxon>
        <taxon>Dikarya</taxon>
        <taxon>Ascomycota</taxon>
        <taxon>Saccharomycotina</taxon>
        <taxon>Saccharomycetes</taxon>
        <taxon>Phaffomycetales</taxon>
        <taxon>Wickerhamomycetaceae</taxon>
        <taxon>Wickerhamomyces</taxon>
    </lineage>
</organism>
<gene>
    <name evidence="1" type="ORF">WICMUC_005662</name>
</gene>
<dbReference type="OrthoDB" id="10606416at2759"/>
<reference evidence="1" key="2">
    <citation type="submission" date="2021-01" db="EMBL/GenBank/DDBJ databases">
        <authorList>
            <person name="Schikora-Tamarit M.A."/>
        </authorList>
    </citation>
    <scope>NUCLEOTIDE SEQUENCE</scope>
    <source>
        <strain evidence="1">CBS6341</strain>
    </source>
</reference>
<accession>A0A9P8T5K2</accession>
<dbReference type="AlphaFoldDB" id="A0A9P8T5K2"/>
<evidence type="ECO:0000313" key="1">
    <source>
        <dbReference type="EMBL" id="KAH3666394.1"/>
    </source>
</evidence>
<reference evidence="1" key="1">
    <citation type="journal article" date="2021" name="Open Biol.">
        <title>Shared evolutionary footprints suggest mitochondrial oxidative damage underlies multiple complex I losses in fungi.</title>
        <authorList>
            <person name="Schikora-Tamarit M.A."/>
            <person name="Marcet-Houben M."/>
            <person name="Nosek J."/>
            <person name="Gabaldon T."/>
        </authorList>
    </citation>
    <scope>NUCLEOTIDE SEQUENCE</scope>
    <source>
        <strain evidence="1">CBS6341</strain>
    </source>
</reference>